<evidence type="ECO:0000313" key="4">
    <source>
        <dbReference type="EMBL" id="ORY89974.1"/>
    </source>
</evidence>
<dbReference type="PROSITE" id="PS51543">
    <property type="entry name" value="FYRC"/>
    <property type="match status" value="1"/>
</dbReference>
<dbReference type="EMBL" id="MCGN01000013">
    <property type="protein sequence ID" value="ORY89974.1"/>
    <property type="molecule type" value="Genomic_DNA"/>
</dbReference>
<proteinExistence type="predicted"/>
<dbReference type="STRING" id="13706.A0A1X2H0T5"/>
<dbReference type="GO" id="GO:0005634">
    <property type="term" value="C:nucleus"/>
    <property type="evidence" value="ECO:0007669"/>
    <property type="project" value="UniProtKB-SubCell"/>
</dbReference>
<evidence type="ECO:0000256" key="2">
    <source>
        <dbReference type="ARBA" id="ARBA00023242"/>
    </source>
</evidence>
<evidence type="ECO:0000256" key="1">
    <source>
        <dbReference type="ARBA" id="ARBA00004123"/>
    </source>
</evidence>
<comment type="subcellular location">
    <subcellularLocation>
        <location evidence="1">Nucleus</location>
    </subcellularLocation>
</comment>
<feature type="region of interest" description="Disordered" evidence="3">
    <location>
        <begin position="507"/>
        <end position="601"/>
    </location>
</feature>
<dbReference type="InParanoid" id="A0A1X2H0T5"/>
<reference evidence="4 5" key="1">
    <citation type="submission" date="2016-07" db="EMBL/GenBank/DDBJ databases">
        <title>Pervasive Adenine N6-methylation of Active Genes in Fungi.</title>
        <authorList>
            <consortium name="DOE Joint Genome Institute"/>
            <person name="Mondo S.J."/>
            <person name="Dannebaum R.O."/>
            <person name="Kuo R.C."/>
            <person name="Labutti K."/>
            <person name="Haridas S."/>
            <person name="Kuo A."/>
            <person name="Salamov A."/>
            <person name="Ahrendt S.R."/>
            <person name="Lipzen A."/>
            <person name="Sullivan W."/>
            <person name="Andreopoulos W.B."/>
            <person name="Clum A."/>
            <person name="Lindquist E."/>
            <person name="Daum C."/>
            <person name="Ramamoorthy G.K."/>
            <person name="Gryganskyi A."/>
            <person name="Culley D."/>
            <person name="Magnuson J.K."/>
            <person name="James T.Y."/>
            <person name="O'Malley M.A."/>
            <person name="Stajich J.E."/>
            <person name="Spatafora J.W."/>
            <person name="Visel A."/>
            <person name="Grigoriev I.V."/>
        </authorList>
    </citation>
    <scope>NUCLEOTIDE SEQUENCE [LARGE SCALE GENOMIC DNA]</scope>
    <source>
        <strain evidence="4 5">NRRL 2496</strain>
    </source>
</reference>
<dbReference type="PANTHER" id="PTHR22715">
    <property type="entry name" value="TRANSFORMING GROWTH FACTOR BETA REGULATED GENE 1"/>
    <property type="match status" value="1"/>
</dbReference>
<sequence>MSRHHMSIHTILQDPEPQPSLVKVKIFCTFKDTSVTDSLCTFMMDGAGVDLSDGAWIKISLKECLSCICSSCPDQLMRYLHQNIAVYTAKHAEFSDGWDYQGLLSAALDNANEERVIYAKLLHRETEVAVQLEPVRVSSPPASHPLSSTVRPESTSQPPPYPHMQQQQQQPQQTSLPPMRSLFSHPRSPSSELQQLSLTSSPPSQRPYPARQTPSPPHMPPLGSLVSQHFESSQRRTPPPQSSSSSPYYPYSSSSSSMERRRRSTHLSDESVTGRGSGSSSGGGGVITSSRRRPHSMVAEMPLGYWMQQQHSPHPRPSSPPGASQSGLSNKDMFYHRSRKKKRDTKPPNANDVRPFFEIEKDNFGRYILPVEIDSWTVLDLGHVVWDRPAFHNQRYIYPVGYCVKKWYRSMVDPHSDTQYTCQILDGGNEPIFSLEAEDNPGEVWRGPTPTTVWTIAVRRAFAIRQMDYGHNPVGPDFFGLRKNTIAKMIQDLPNANRCENYIWQNFEPTSGHKNRGMRRNVSSGSTSSASSKHRRVSPPAFSGQPQPQAQLHQQQQQQQQQLQEQQQQQQQGGGLSSAALRADDEHTDHSSSASNHGDST</sequence>
<feature type="compositionally biased region" description="Polar residues" evidence="3">
    <location>
        <begin position="591"/>
        <end position="601"/>
    </location>
</feature>
<dbReference type="OrthoDB" id="285793at2759"/>
<dbReference type="Gene3D" id="3.30.160.360">
    <property type="match status" value="1"/>
</dbReference>
<dbReference type="InterPro" id="IPR003888">
    <property type="entry name" value="FYrich_N"/>
</dbReference>
<feature type="compositionally biased region" description="Gly residues" evidence="3">
    <location>
        <begin position="275"/>
        <end position="286"/>
    </location>
</feature>
<dbReference type="InterPro" id="IPR003889">
    <property type="entry name" value="FYrich_C"/>
</dbReference>
<evidence type="ECO:0008006" key="6">
    <source>
        <dbReference type="Google" id="ProtNLM"/>
    </source>
</evidence>
<keyword evidence="5" id="KW-1185">Reference proteome</keyword>
<feature type="compositionally biased region" description="Polar residues" evidence="3">
    <location>
        <begin position="145"/>
        <end position="156"/>
    </location>
</feature>
<feature type="region of interest" description="Disordered" evidence="3">
    <location>
        <begin position="133"/>
        <end position="293"/>
    </location>
</feature>
<gene>
    <name evidence="4" type="ORF">BCR43DRAFT_567178</name>
</gene>
<feature type="compositionally biased region" description="Low complexity" evidence="3">
    <location>
        <begin position="520"/>
        <end position="531"/>
    </location>
</feature>
<feature type="compositionally biased region" description="Low complexity" evidence="3">
    <location>
        <begin position="188"/>
        <end position="203"/>
    </location>
</feature>
<feature type="compositionally biased region" description="Low complexity" evidence="3">
    <location>
        <begin position="242"/>
        <end position="257"/>
    </location>
</feature>
<dbReference type="PANTHER" id="PTHR22715:SF0">
    <property type="entry name" value="TRANSFORMING GROWTH FACTOR BETA REGULATOR 1"/>
    <property type="match status" value="1"/>
</dbReference>
<feature type="region of interest" description="Disordered" evidence="3">
    <location>
        <begin position="308"/>
        <end position="330"/>
    </location>
</feature>
<comment type="caution">
    <text evidence="4">The sequence shown here is derived from an EMBL/GenBank/DDBJ whole genome shotgun (WGS) entry which is preliminary data.</text>
</comment>
<dbReference type="Pfam" id="PF05964">
    <property type="entry name" value="FYRN"/>
    <property type="match status" value="1"/>
</dbReference>
<dbReference type="PROSITE" id="PS51542">
    <property type="entry name" value="FYRN"/>
    <property type="match status" value="1"/>
</dbReference>
<evidence type="ECO:0000256" key="3">
    <source>
        <dbReference type="SAM" id="MobiDB-lite"/>
    </source>
</evidence>
<dbReference type="Proteomes" id="UP000242180">
    <property type="component" value="Unassembled WGS sequence"/>
</dbReference>
<feature type="compositionally biased region" description="Low complexity" evidence="3">
    <location>
        <begin position="163"/>
        <end position="178"/>
    </location>
</feature>
<dbReference type="SMART" id="SM00541">
    <property type="entry name" value="FYRN"/>
    <property type="match status" value="1"/>
</dbReference>
<protein>
    <recommendedName>
        <fullName evidence="6">F/Y rich C-terminus-domain-containing protein</fullName>
    </recommendedName>
</protein>
<organism evidence="4 5">
    <name type="scientific">Syncephalastrum racemosum</name>
    <name type="common">Filamentous fungus</name>
    <dbReference type="NCBI Taxonomy" id="13706"/>
    <lineage>
        <taxon>Eukaryota</taxon>
        <taxon>Fungi</taxon>
        <taxon>Fungi incertae sedis</taxon>
        <taxon>Mucoromycota</taxon>
        <taxon>Mucoromycotina</taxon>
        <taxon>Mucoromycetes</taxon>
        <taxon>Mucorales</taxon>
        <taxon>Syncephalastraceae</taxon>
        <taxon>Syncephalastrum</taxon>
    </lineage>
</organism>
<evidence type="ECO:0000313" key="5">
    <source>
        <dbReference type="Proteomes" id="UP000242180"/>
    </source>
</evidence>
<dbReference type="Pfam" id="PF05965">
    <property type="entry name" value="FYRC"/>
    <property type="match status" value="1"/>
</dbReference>
<feature type="compositionally biased region" description="Low complexity" evidence="3">
    <location>
        <begin position="545"/>
        <end position="571"/>
    </location>
</feature>
<dbReference type="InterPro" id="IPR040092">
    <property type="entry name" value="TBRG1"/>
</dbReference>
<accession>A0A1X2H0T5</accession>
<dbReference type="AlphaFoldDB" id="A0A1X2H0T5"/>
<keyword evidence="2" id="KW-0539">Nucleus</keyword>
<dbReference type="GO" id="GO:0051726">
    <property type="term" value="P:regulation of cell cycle"/>
    <property type="evidence" value="ECO:0007669"/>
    <property type="project" value="TreeGrafter"/>
</dbReference>
<name>A0A1X2H0T5_SYNRA</name>